<dbReference type="CDD" id="cd07814">
    <property type="entry name" value="SRPBCC_CalC_Aha1-like"/>
    <property type="match status" value="1"/>
</dbReference>
<reference evidence="4" key="1">
    <citation type="journal article" date="2019" name="Int. J. Syst. Evol. Microbiol.">
        <title>The Global Catalogue of Microorganisms (GCM) 10K type strain sequencing project: providing services to taxonomists for standard genome sequencing and annotation.</title>
        <authorList>
            <consortium name="The Broad Institute Genomics Platform"/>
            <consortium name="The Broad Institute Genome Sequencing Center for Infectious Disease"/>
            <person name="Wu L."/>
            <person name="Ma J."/>
        </authorList>
    </citation>
    <scope>NUCLEOTIDE SEQUENCE [LARGE SCALE GENOMIC DNA]</scope>
    <source>
        <strain evidence="4">JCM 17986</strain>
    </source>
</reference>
<comment type="similarity">
    <text evidence="1">Belongs to the AHA1 family.</text>
</comment>
<protein>
    <submittedName>
        <fullName evidence="3">SRPBCC domain-containing protein</fullName>
    </submittedName>
</protein>
<name>A0ABP9I3G2_9ACTN</name>
<accession>A0ABP9I3G2</accession>
<proteinExistence type="inferred from homology"/>
<comment type="caution">
    <text evidence="3">The sequence shown here is derived from an EMBL/GenBank/DDBJ whole genome shotgun (WGS) entry which is preliminary data.</text>
</comment>
<dbReference type="EMBL" id="BAABHS010000031">
    <property type="protein sequence ID" value="GAA4986068.1"/>
    <property type="molecule type" value="Genomic_DNA"/>
</dbReference>
<feature type="domain" description="Activator of Hsp90 ATPase homologue 1/2-like C-terminal" evidence="2">
    <location>
        <begin position="18"/>
        <end position="139"/>
    </location>
</feature>
<sequence>MSENATTGFPYTVTRVMNASVARAWAAYTTAAEWPAWFGAAEGSVEIDVRPGGAWKSTLLTPDGGQFPLTGTFLEVEDGHRIVLWMDVPGAPAEVMAITFAAHPDGVEVVIDQTNATEEARDMAREGSTMILAGLAAHIEA</sequence>
<evidence type="ECO:0000259" key="2">
    <source>
        <dbReference type="Pfam" id="PF08327"/>
    </source>
</evidence>
<dbReference type="Pfam" id="PF08327">
    <property type="entry name" value="AHSA1"/>
    <property type="match status" value="1"/>
</dbReference>
<evidence type="ECO:0000256" key="1">
    <source>
        <dbReference type="ARBA" id="ARBA00006817"/>
    </source>
</evidence>
<dbReference type="Gene3D" id="3.30.530.20">
    <property type="match status" value="1"/>
</dbReference>
<gene>
    <name evidence="3" type="ORF">GCM10023205_65710</name>
</gene>
<dbReference type="InterPro" id="IPR013538">
    <property type="entry name" value="ASHA1/2-like_C"/>
</dbReference>
<dbReference type="SUPFAM" id="SSF55961">
    <property type="entry name" value="Bet v1-like"/>
    <property type="match status" value="1"/>
</dbReference>
<dbReference type="RefSeq" id="WP_345679417.1">
    <property type="nucleotide sequence ID" value="NZ_BAABHS010000031.1"/>
</dbReference>
<evidence type="ECO:0000313" key="3">
    <source>
        <dbReference type="EMBL" id="GAA4986068.1"/>
    </source>
</evidence>
<organism evidence="3 4">
    <name type="scientific">Yinghuangia aomiensis</name>
    <dbReference type="NCBI Taxonomy" id="676205"/>
    <lineage>
        <taxon>Bacteria</taxon>
        <taxon>Bacillati</taxon>
        <taxon>Actinomycetota</taxon>
        <taxon>Actinomycetes</taxon>
        <taxon>Kitasatosporales</taxon>
        <taxon>Streptomycetaceae</taxon>
        <taxon>Yinghuangia</taxon>
    </lineage>
</organism>
<keyword evidence="4" id="KW-1185">Reference proteome</keyword>
<evidence type="ECO:0000313" key="4">
    <source>
        <dbReference type="Proteomes" id="UP001500466"/>
    </source>
</evidence>
<dbReference type="Proteomes" id="UP001500466">
    <property type="component" value="Unassembled WGS sequence"/>
</dbReference>
<dbReference type="InterPro" id="IPR023393">
    <property type="entry name" value="START-like_dom_sf"/>
</dbReference>